<evidence type="ECO:0000313" key="2">
    <source>
        <dbReference type="Proteomes" id="UP001216709"/>
    </source>
</evidence>
<dbReference type="PIRSF" id="PIRSF019853">
    <property type="entry name" value="UCP019853"/>
    <property type="match status" value="1"/>
</dbReference>
<dbReference type="GeneID" id="56673326"/>
<dbReference type="Proteomes" id="UP001216709">
    <property type="component" value="Unassembled WGS sequence"/>
</dbReference>
<dbReference type="AlphaFoldDB" id="A0AAW6KB07"/>
<gene>
    <name evidence="1" type="ORF">PVN32_11205</name>
</gene>
<dbReference type="EMBL" id="JARAFO010000026">
    <property type="protein sequence ID" value="MDE1452737.1"/>
    <property type="molecule type" value="Genomic_DNA"/>
</dbReference>
<protein>
    <recommendedName>
        <fullName evidence="3">Phage protein</fullName>
    </recommendedName>
</protein>
<proteinExistence type="predicted"/>
<dbReference type="InterPro" id="IPR016767">
    <property type="entry name" value="UCP019853"/>
</dbReference>
<organism evidence="1 2">
    <name type="scientific">Bacillus paralicheniformis</name>
    <dbReference type="NCBI Taxonomy" id="1648923"/>
    <lineage>
        <taxon>Bacteria</taxon>
        <taxon>Bacillati</taxon>
        <taxon>Bacillota</taxon>
        <taxon>Bacilli</taxon>
        <taxon>Bacillales</taxon>
        <taxon>Bacillaceae</taxon>
        <taxon>Bacillus</taxon>
    </lineage>
</organism>
<reference evidence="1" key="1">
    <citation type="submission" date="2022-12" db="EMBL/GenBank/DDBJ databases">
        <title>Draft Genome Sequences of Bacillus licheniformis and Bacillus paralicheniformis strains isolated from Irish skim milk powders.</title>
        <authorList>
            <person name="Lourenco A."/>
            <person name="Li F."/>
            <person name="Geraldine D."/>
            <person name="Tobin J.T."/>
            <person name="Butler F."/>
            <person name="Jordan K."/>
            <person name="Obrien T."/>
        </authorList>
    </citation>
    <scope>NUCLEOTIDE SEQUENCE</scope>
    <source>
        <strain evidence="1">3370</strain>
    </source>
</reference>
<accession>A0AAW6KB07</accession>
<evidence type="ECO:0000313" key="1">
    <source>
        <dbReference type="EMBL" id="MDE1452737.1"/>
    </source>
</evidence>
<evidence type="ECO:0008006" key="3">
    <source>
        <dbReference type="Google" id="ProtNLM"/>
    </source>
</evidence>
<comment type="caution">
    <text evidence="1">The sequence shown here is derived from an EMBL/GenBank/DDBJ whole genome shotgun (WGS) entry which is preliminary data.</text>
</comment>
<sequence length="126" mass="14765">MNNAILKKLHPHIEEEVTLEINGFEFTGFSTICPYVIEEGREYPVFISFTILDQSDLLELDKEIKELARIDDSYRYYIRGILHEDYIDAGIKIYDDNGYFNDYKYLAGKPVELLVDRIAVDFLDNN</sequence>
<dbReference type="RefSeq" id="WP_023856311.1">
    <property type="nucleotide sequence ID" value="NZ_AP025339.1"/>
</dbReference>
<name>A0AAW6KB07_9BACI</name>